<dbReference type="InParanoid" id="B8C9Q4"/>
<protein>
    <recommendedName>
        <fullName evidence="3">dolichol kinase</fullName>
        <ecNumber evidence="3">2.7.1.108</ecNumber>
    </recommendedName>
</protein>
<feature type="non-terminal residue" evidence="11">
    <location>
        <position position="212"/>
    </location>
</feature>
<dbReference type="GeneID" id="7446890"/>
<evidence type="ECO:0000313" key="11">
    <source>
        <dbReference type="EMBL" id="EED89899.1"/>
    </source>
</evidence>
<dbReference type="HOGENOM" id="CLU_027611_0_0_1"/>
<evidence type="ECO:0000256" key="10">
    <source>
        <dbReference type="SAM" id="Phobius"/>
    </source>
</evidence>
<keyword evidence="7" id="KW-0256">Endoplasmic reticulum</keyword>
<dbReference type="STRING" id="35128.B8C9Q4"/>
<dbReference type="KEGG" id="tps:THAPSDRAFT_263701"/>
<evidence type="ECO:0000256" key="4">
    <source>
        <dbReference type="ARBA" id="ARBA00022679"/>
    </source>
</evidence>
<dbReference type="EMBL" id="CM000646">
    <property type="protein sequence ID" value="EED89899.1"/>
    <property type="molecule type" value="Genomic_DNA"/>
</dbReference>
<evidence type="ECO:0000256" key="2">
    <source>
        <dbReference type="ARBA" id="ARBA00010794"/>
    </source>
</evidence>
<proteinExistence type="inferred from homology"/>
<dbReference type="InterPro" id="IPR032974">
    <property type="entry name" value="Polypren_kinase"/>
</dbReference>
<evidence type="ECO:0000256" key="6">
    <source>
        <dbReference type="ARBA" id="ARBA00022777"/>
    </source>
</evidence>
<evidence type="ECO:0000256" key="5">
    <source>
        <dbReference type="ARBA" id="ARBA00022692"/>
    </source>
</evidence>
<dbReference type="PANTHER" id="PTHR13205:SF15">
    <property type="entry name" value="DOLICHOL KINASE"/>
    <property type="match status" value="1"/>
</dbReference>
<feature type="transmembrane region" description="Helical" evidence="10">
    <location>
        <begin position="107"/>
        <end position="129"/>
    </location>
</feature>
<keyword evidence="12" id="KW-1185">Reference proteome</keyword>
<reference evidence="11 12" key="1">
    <citation type="journal article" date="2004" name="Science">
        <title>The genome of the diatom Thalassiosira pseudonana: ecology, evolution, and metabolism.</title>
        <authorList>
            <person name="Armbrust E.V."/>
            <person name="Berges J.A."/>
            <person name="Bowler C."/>
            <person name="Green B.R."/>
            <person name="Martinez D."/>
            <person name="Putnam N.H."/>
            <person name="Zhou S."/>
            <person name="Allen A.E."/>
            <person name="Apt K.E."/>
            <person name="Bechner M."/>
            <person name="Brzezinski M.A."/>
            <person name="Chaal B.K."/>
            <person name="Chiovitti A."/>
            <person name="Davis A.K."/>
            <person name="Demarest M.S."/>
            <person name="Detter J.C."/>
            <person name="Glavina T."/>
            <person name="Goodstein D."/>
            <person name="Hadi M.Z."/>
            <person name="Hellsten U."/>
            <person name="Hildebrand M."/>
            <person name="Jenkins B.D."/>
            <person name="Jurka J."/>
            <person name="Kapitonov V.V."/>
            <person name="Kroger N."/>
            <person name="Lau W.W."/>
            <person name="Lane T.W."/>
            <person name="Larimer F.W."/>
            <person name="Lippmeier J.C."/>
            <person name="Lucas S."/>
            <person name="Medina M."/>
            <person name="Montsant A."/>
            <person name="Obornik M."/>
            <person name="Parker M.S."/>
            <person name="Palenik B."/>
            <person name="Pazour G.J."/>
            <person name="Richardson P.M."/>
            <person name="Rynearson T.A."/>
            <person name="Saito M.A."/>
            <person name="Schwartz D.C."/>
            <person name="Thamatrakoln K."/>
            <person name="Valentin K."/>
            <person name="Vardi A."/>
            <person name="Wilkerson F.P."/>
            <person name="Rokhsar D.S."/>
        </authorList>
    </citation>
    <scope>NUCLEOTIDE SEQUENCE [LARGE SCALE GENOMIC DNA]</scope>
    <source>
        <strain evidence="11 12">CCMP1335</strain>
    </source>
</reference>
<keyword evidence="5 10" id="KW-0812">Transmembrane</keyword>
<dbReference type="eggNOG" id="KOG2468">
    <property type="taxonomic scope" value="Eukaryota"/>
</dbReference>
<keyword evidence="6 11" id="KW-0418">Kinase</keyword>
<organism evidence="11 12">
    <name type="scientific">Thalassiosira pseudonana</name>
    <name type="common">Marine diatom</name>
    <name type="synonym">Cyclotella nana</name>
    <dbReference type="NCBI Taxonomy" id="35128"/>
    <lineage>
        <taxon>Eukaryota</taxon>
        <taxon>Sar</taxon>
        <taxon>Stramenopiles</taxon>
        <taxon>Ochrophyta</taxon>
        <taxon>Bacillariophyta</taxon>
        <taxon>Coscinodiscophyceae</taxon>
        <taxon>Thalassiosirophycidae</taxon>
        <taxon>Thalassiosirales</taxon>
        <taxon>Thalassiosiraceae</taxon>
        <taxon>Thalassiosira</taxon>
    </lineage>
</organism>
<dbReference type="Proteomes" id="UP000001449">
    <property type="component" value="Chromosome 10"/>
</dbReference>
<sequence length="212" mass="23190">RKYFHLMAILLFTPITWLDRDMMSLSYAISVSLLLVLEMIRCQLSTEATLLNQFYMVFLDEKDSSAADGGLAVTHIALVVGCALPLWVHQMLEMQGTDELSFTTKWLVSLLPHLGVLVLGVGDSAGAVGGMRLGRHRWPGASSRTFEGSLCMYLSMMFAVLCTCMVIVGSNMEDTLNCLLECSSLLCLLTLIEASTTQIDNLCLPIAGSTIL</sequence>
<feature type="transmembrane region" description="Helical" evidence="10">
    <location>
        <begin position="150"/>
        <end position="169"/>
    </location>
</feature>
<dbReference type="AlphaFoldDB" id="B8C9Q4"/>
<comment type="subcellular location">
    <subcellularLocation>
        <location evidence="1">Endoplasmic reticulum membrane</location>
        <topology evidence="1">Multi-pass membrane protein</topology>
    </subcellularLocation>
</comment>
<evidence type="ECO:0000313" key="12">
    <source>
        <dbReference type="Proteomes" id="UP000001449"/>
    </source>
</evidence>
<feature type="non-terminal residue" evidence="11">
    <location>
        <position position="1"/>
    </location>
</feature>
<feature type="transmembrane region" description="Helical" evidence="10">
    <location>
        <begin position="65"/>
        <end position="87"/>
    </location>
</feature>
<dbReference type="PaxDb" id="35128-Thaps263701"/>
<dbReference type="PANTHER" id="PTHR13205">
    <property type="entry name" value="TRANSMEMBRANE PROTEIN 15-RELATED"/>
    <property type="match status" value="1"/>
</dbReference>
<evidence type="ECO:0000256" key="9">
    <source>
        <dbReference type="ARBA" id="ARBA00023136"/>
    </source>
</evidence>
<dbReference type="GO" id="GO:0005789">
    <property type="term" value="C:endoplasmic reticulum membrane"/>
    <property type="evidence" value="ECO:0007669"/>
    <property type="project" value="UniProtKB-SubCell"/>
</dbReference>
<comment type="similarity">
    <text evidence="2">Belongs to the polyprenol kinase family.</text>
</comment>
<evidence type="ECO:0000256" key="8">
    <source>
        <dbReference type="ARBA" id="ARBA00022989"/>
    </source>
</evidence>
<evidence type="ECO:0000256" key="3">
    <source>
        <dbReference type="ARBA" id="ARBA00012132"/>
    </source>
</evidence>
<gene>
    <name evidence="11" type="ORF">THAPSDRAFT_263701</name>
</gene>
<dbReference type="GO" id="GO:0004168">
    <property type="term" value="F:dolichol kinase activity"/>
    <property type="evidence" value="ECO:0007669"/>
    <property type="project" value="UniProtKB-EC"/>
</dbReference>
<dbReference type="RefSeq" id="XP_002292703.1">
    <property type="nucleotide sequence ID" value="XM_002292667.1"/>
</dbReference>
<keyword evidence="8 10" id="KW-1133">Transmembrane helix</keyword>
<evidence type="ECO:0000256" key="7">
    <source>
        <dbReference type="ARBA" id="ARBA00022824"/>
    </source>
</evidence>
<name>B8C9Q4_THAPS</name>
<evidence type="ECO:0000256" key="1">
    <source>
        <dbReference type="ARBA" id="ARBA00004477"/>
    </source>
</evidence>
<accession>B8C9Q4</accession>
<reference evidence="11 12" key="2">
    <citation type="journal article" date="2008" name="Nature">
        <title>The Phaeodactylum genome reveals the evolutionary history of diatom genomes.</title>
        <authorList>
            <person name="Bowler C."/>
            <person name="Allen A.E."/>
            <person name="Badger J.H."/>
            <person name="Grimwood J."/>
            <person name="Jabbari K."/>
            <person name="Kuo A."/>
            <person name="Maheswari U."/>
            <person name="Martens C."/>
            <person name="Maumus F."/>
            <person name="Otillar R.P."/>
            <person name="Rayko E."/>
            <person name="Salamov A."/>
            <person name="Vandepoele K."/>
            <person name="Beszteri B."/>
            <person name="Gruber A."/>
            <person name="Heijde M."/>
            <person name="Katinka M."/>
            <person name="Mock T."/>
            <person name="Valentin K."/>
            <person name="Verret F."/>
            <person name="Berges J.A."/>
            <person name="Brownlee C."/>
            <person name="Cadoret J.P."/>
            <person name="Chiovitti A."/>
            <person name="Choi C.J."/>
            <person name="Coesel S."/>
            <person name="De Martino A."/>
            <person name="Detter J.C."/>
            <person name="Durkin C."/>
            <person name="Falciatore A."/>
            <person name="Fournet J."/>
            <person name="Haruta M."/>
            <person name="Huysman M.J."/>
            <person name="Jenkins B.D."/>
            <person name="Jiroutova K."/>
            <person name="Jorgensen R.E."/>
            <person name="Joubert Y."/>
            <person name="Kaplan A."/>
            <person name="Kroger N."/>
            <person name="Kroth P.G."/>
            <person name="La Roche J."/>
            <person name="Lindquist E."/>
            <person name="Lommer M."/>
            <person name="Martin-Jezequel V."/>
            <person name="Lopez P.J."/>
            <person name="Lucas S."/>
            <person name="Mangogna M."/>
            <person name="McGinnis K."/>
            <person name="Medlin L.K."/>
            <person name="Montsant A."/>
            <person name="Oudot-Le Secq M.P."/>
            <person name="Napoli C."/>
            <person name="Obornik M."/>
            <person name="Parker M.S."/>
            <person name="Petit J.L."/>
            <person name="Porcel B.M."/>
            <person name="Poulsen N."/>
            <person name="Robison M."/>
            <person name="Rychlewski L."/>
            <person name="Rynearson T.A."/>
            <person name="Schmutz J."/>
            <person name="Shapiro H."/>
            <person name="Siaut M."/>
            <person name="Stanley M."/>
            <person name="Sussman M.R."/>
            <person name="Taylor A.R."/>
            <person name="Vardi A."/>
            <person name="von Dassow P."/>
            <person name="Vyverman W."/>
            <person name="Willis A."/>
            <person name="Wyrwicz L.S."/>
            <person name="Rokhsar D.S."/>
            <person name="Weissenbach J."/>
            <person name="Armbrust E.V."/>
            <person name="Green B.R."/>
            <person name="Van de Peer Y."/>
            <person name="Grigoriev I.V."/>
        </authorList>
    </citation>
    <scope>NUCLEOTIDE SEQUENCE [LARGE SCALE GENOMIC DNA]</scope>
    <source>
        <strain evidence="11 12">CCMP1335</strain>
    </source>
</reference>
<keyword evidence="9 10" id="KW-0472">Membrane</keyword>
<dbReference type="EC" id="2.7.1.108" evidence="3"/>
<keyword evidence="4" id="KW-0808">Transferase</keyword>